<comment type="caution">
    <text evidence="1">The sequence shown here is derived from an EMBL/GenBank/DDBJ whole genome shotgun (WGS) entry which is preliminary data.</text>
</comment>
<evidence type="ECO:0000313" key="2">
    <source>
        <dbReference type="Proteomes" id="UP000054988"/>
    </source>
</evidence>
<accession>A0A0W0G1B0</accession>
<gene>
    <name evidence="1" type="ORF">WG66_5128</name>
</gene>
<proteinExistence type="predicted"/>
<evidence type="ECO:0000313" key="1">
    <source>
        <dbReference type="EMBL" id="KTB42296.1"/>
    </source>
</evidence>
<dbReference type="Proteomes" id="UP000054988">
    <property type="component" value="Unassembled WGS sequence"/>
</dbReference>
<protein>
    <submittedName>
        <fullName evidence="1">Uncharacterized protein</fullName>
    </submittedName>
</protein>
<name>A0A0W0G1B0_MONRR</name>
<organism evidence="1 2">
    <name type="scientific">Moniliophthora roreri</name>
    <name type="common">Frosty pod rot fungus</name>
    <name type="synonym">Monilia roreri</name>
    <dbReference type="NCBI Taxonomy" id="221103"/>
    <lineage>
        <taxon>Eukaryota</taxon>
        <taxon>Fungi</taxon>
        <taxon>Dikarya</taxon>
        <taxon>Basidiomycota</taxon>
        <taxon>Agaricomycotina</taxon>
        <taxon>Agaricomycetes</taxon>
        <taxon>Agaricomycetidae</taxon>
        <taxon>Agaricales</taxon>
        <taxon>Marasmiineae</taxon>
        <taxon>Marasmiaceae</taxon>
        <taxon>Moniliophthora</taxon>
    </lineage>
</organism>
<dbReference type="EMBL" id="LATX01001357">
    <property type="protein sequence ID" value="KTB42296.1"/>
    <property type="molecule type" value="Genomic_DNA"/>
</dbReference>
<sequence length="56" mass="5889">MRGIIRLGSVSSSGAAKPTAHRVFFFLDGFGDSDASVMSWFATGSYWKQGEVGGSA</sequence>
<reference evidence="1 2" key="1">
    <citation type="submission" date="2015-12" db="EMBL/GenBank/DDBJ databases">
        <title>Draft genome sequence of Moniliophthora roreri, the causal agent of frosty pod rot of cacao.</title>
        <authorList>
            <person name="Aime M.C."/>
            <person name="Diaz-Valderrama J.R."/>
            <person name="Kijpornyongpan T."/>
            <person name="Phillips-Mora W."/>
        </authorList>
    </citation>
    <scope>NUCLEOTIDE SEQUENCE [LARGE SCALE GENOMIC DNA]</scope>
    <source>
        <strain evidence="1 2">MCA 2952</strain>
    </source>
</reference>
<dbReference type="AlphaFoldDB" id="A0A0W0G1B0"/>